<comment type="caution">
    <text evidence="2">The sequence shown here is derived from an EMBL/GenBank/DDBJ whole genome shotgun (WGS) entry which is preliminary data.</text>
</comment>
<organism evidence="2">
    <name type="scientific">human gut metagenome</name>
    <dbReference type="NCBI Taxonomy" id="408170"/>
    <lineage>
        <taxon>unclassified sequences</taxon>
        <taxon>metagenomes</taxon>
        <taxon>organismal metagenomes</taxon>
    </lineage>
</organism>
<evidence type="ECO:0000256" key="1">
    <source>
        <dbReference type="SAM" id="MobiDB-lite"/>
    </source>
</evidence>
<gene>
    <name evidence="2" type="ORF">OBE_17737</name>
</gene>
<accession>K1S913</accession>
<evidence type="ECO:0000313" key="2">
    <source>
        <dbReference type="EMBL" id="EKC43946.1"/>
    </source>
</evidence>
<protein>
    <recommendedName>
        <fullName evidence="3">Outer membrane protein beta-barrel domain-containing protein</fullName>
    </recommendedName>
</protein>
<evidence type="ECO:0008006" key="3">
    <source>
        <dbReference type="Google" id="ProtNLM"/>
    </source>
</evidence>
<dbReference type="EMBL" id="AJWZ01011838">
    <property type="protein sequence ID" value="EKC43946.1"/>
    <property type="molecule type" value="Genomic_DNA"/>
</dbReference>
<proteinExistence type="predicted"/>
<sequence>MGKKVFRNQLGEINIGVNDIFNQNKAFVRTTGSGWTQNSWNSVVGRYYCVQFVYNLRFFGKKGSKNIKDYQGVSDRPSGAVGMGRSTAPGGGFRPPHR</sequence>
<dbReference type="AlphaFoldDB" id="K1S913"/>
<reference evidence="2" key="1">
    <citation type="journal article" date="2013" name="Environ. Microbiol.">
        <title>Microbiota from the distal guts of lean and obese adolescents exhibit partial functional redundancy besides clear differences in community structure.</title>
        <authorList>
            <person name="Ferrer M."/>
            <person name="Ruiz A."/>
            <person name="Lanza F."/>
            <person name="Haange S.B."/>
            <person name="Oberbach A."/>
            <person name="Till H."/>
            <person name="Bargiela R."/>
            <person name="Campoy C."/>
            <person name="Segura M.T."/>
            <person name="Richter M."/>
            <person name="von Bergen M."/>
            <person name="Seifert J."/>
            <person name="Suarez A."/>
        </authorList>
    </citation>
    <scope>NUCLEOTIDE SEQUENCE</scope>
</reference>
<feature type="compositionally biased region" description="Gly residues" evidence="1">
    <location>
        <begin position="89"/>
        <end position="98"/>
    </location>
</feature>
<name>K1S913_9ZZZZ</name>
<feature type="region of interest" description="Disordered" evidence="1">
    <location>
        <begin position="69"/>
        <end position="98"/>
    </location>
</feature>